<dbReference type="Proteomes" id="UP000657918">
    <property type="component" value="Unassembled WGS sequence"/>
</dbReference>
<proteinExistence type="predicted"/>
<dbReference type="AlphaFoldDB" id="A0A835KAK5"/>
<keyword evidence="2" id="KW-1185">Reference proteome</keyword>
<dbReference type="EMBL" id="JADGMS010000005">
    <property type="protein sequence ID" value="KAF9682411.1"/>
    <property type="molecule type" value="Genomic_DNA"/>
</dbReference>
<evidence type="ECO:0000313" key="1">
    <source>
        <dbReference type="EMBL" id="KAF9682411.1"/>
    </source>
</evidence>
<name>A0A835KAK5_9ROSI</name>
<gene>
    <name evidence="1" type="ORF">SADUNF_Sadunf05G0106200</name>
</gene>
<reference evidence="1 2" key="1">
    <citation type="submission" date="2020-10" db="EMBL/GenBank/DDBJ databases">
        <title>Plant Genome Project.</title>
        <authorList>
            <person name="Zhang R.-G."/>
        </authorList>
    </citation>
    <scope>NUCLEOTIDE SEQUENCE [LARGE SCALE GENOMIC DNA]</scope>
    <source>
        <strain evidence="1">FAFU-HL-1</strain>
        <tissue evidence="1">Leaf</tissue>
    </source>
</reference>
<protein>
    <submittedName>
        <fullName evidence="1">Uncharacterized protein</fullName>
    </submittedName>
</protein>
<comment type="caution">
    <text evidence="1">The sequence shown here is derived from an EMBL/GenBank/DDBJ whole genome shotgun (WGS) entry which is preliminary data.</text>
</comment>
<accession>A0A835KAK5</accession>
<evidence type="ECO:0000313" key="2">
    <source>
        <dbReference type="Proteomes" id="UP000657918"/>
    </source>
</evidence>
<sequence>MIELSSTIPSQIRFLLHTLNEASVNSVFHDLFLSLKNLEISVNFLEKLSNLLNVSAVEKIGIGLALSNAENMDARMFATGGVLRRATDAGSSLEITGQEKDDADMGEKGRGWPTMTLSNGRDWLGVGKYWLRLLV</sequence>
<organism evidence="1 2">
    <name type="scientific">Salix dunnii</name>
    <dbReference type="NCBI Taxonomy" id="1413687"/>
    <lineage>
        <taxon>Eukaryota</taxon>
        <taxon>Viridiplantae</taxon>
        <taxon>Streptophyta</taxon>
        <taxon>Embryophyta</taxon>
        <taxon>Tracheophyta</taxon>
        <taxon>Spermatophyta</taxon>
        <taxon>Magnoliopsida</taxon>
        <taxon>eudicotyledons</taxon>
        <taxon>Gunneridae</taxon>
        <taxon>Pentapetalae</taxon>
        <taxon>rosids</taxon>
        <taxon>fabids</taxon>
        <taxon>Malpighiales</taxon>
        <taxon>Salicaceae</taxon>
        <taxon>Saliceae</taxon>
        <taxon>Salix</taxon>
    </lineage>
</organism>